<keyword evidence="1" id="KW-0472">Membrane</keyword>
<proteinExistence type="predicted"/>
<dbReference type="KEGG" id="xbo:XBJ1_2825"/>
<dbReference type="RefSeq" id="WP_012989223.1">
    <property type="nucleotide sequence ID" value="NC_013892.1"/>
</dbReference>
<dbReference type="AlphaFoldDB" id="D3V7Y7"/>
<reference evidence="2" key="1">
    <citation type="journal article" date="2011" name="PLoS ONE">
        <title>The entomopathogenic bacterial endosymbionts xenorhabdus and photorhabdus: convergent lifestyles from divergent genomes.</title>
        <authorList>
            <person name="Chaston J.M."/>
            <person name="Suen G."/>
            <person name="Tucker S.L."/>
            <person name="Andersen A.W."/>
            <person name="Bhasin A."/>
            <person name="Bode E."/>
            <person name="Bode H.B."/>
            <person name="Brachmann A.O."/>
            <person name="Cowles C.E."/>
            <person name="Cowles K.N."/>
            <person name="Darby C."/>
            <person name="de Leon L."/>
            <person name="Drace K."/>
            <person name="Du Z."/>
            <person name="Givaudan A."/>
            <person name="Herbert Tran E.E."/>
            <person name="Jewell K.A."/>
            <person name="Knack J.J."/>
            <person name="Krasomil-Osterfeld K.C."/>
            <person name="Kukor R."/>
            <person name="Lanois A."/>
            <person name="Latreille P."/>
            <person name="Leimgruber N.K."/>
            <person name="Lipke C.M."/>
            <person name="Liu R."/>
            <person name="Lu X."/>
            <person name="Martens E.C."/>
            <person name="Marri P.R."/>
            <person name="Medigue C."/>
            <person name="Menard M.L."/>
            <person name="Miller N.M."/>
            <person name="Morales-Soto N."/>
            <person name="Norton S."/>
            <person name="Ogier J.C."/>
            <person name="Orchard S.S."/>
            <person name="Park D."/>
            <person name="Park Y."/>
            <person name="Qurollo B.A."/>
            <person name="Sugar D.R."/>
            <person name="Richards G.R."/>
            <person name="Rouy Z."/>
            <person name="Slominski B."/>
            <person name="Slominski K."/>
            <person name="Snyder H."/>
            <person name="Tjaden B.C."/>
            <person name="van der Hoeven R."/>
            <person name="Welch R.D."/>
            <person name="Wheeler C."/>
            <person name="Xiang B."/>
            <person name="Barbazuk B."/>
            <person name="Gaudriault S."/>
            <person name="Goodner B."/>
            <person name="Slater S.C."/>
            <person name="Forst S."/>
            <person name="Goldman B.S."/>
            <person name="Goodrich-Blair H."/>
        </authorList>
    </citation>
    <scope>NUCLEOTIDE SEQUENCE [LARGE SCALE GENOMIC DNA]</scope>
    <source>
        <strain evidence="2">SS-2004</strain>
    </source>
</reference>
<feature type="transmembrane region" description="Helical" evidence="1">
    <location>
        <begin position="53"/>
        <end position="71"/>
    </location>
</feature>
<dbReference type="Proteomes" id="UP000002045">
    <property type="component" value="Chromosome"/>
</dbReference>
<name>D3V7Y7_XENBS</name>
<evidence type="ECO:0000313" key="3">
    <source>
        <dbReference type="Proteomes" id="UP000002045"/>
    </source>
</evidence>
<dbReference type="PATRIC" id="fig|406818.4.peg.2542"/>
<sequence length="90" mass="10326">MDRNKWKKVVGLLGKQANKSNFAALVCGLLVAFRLEPLESWLREHVPDFQPETVTYFVTMYLISAAIVYISSMPIKYLRKKISPPRRNAA</sequence>
<keyword evidence="1" id="KW-0812">Transmembrane</keyword>
<dbReference type="HOGENOM" id="CLU_2541773_0_0_6"/>
<gene>
    <name evidence="2" type="ordered locus">XBJ1_2825</name>
</gene>
<evidence type="ECO:0000313" key="2">
    <source>
        <dbReference type="EMBL" id="CBJ81949.1"/>
    </source>
</evidence>
<keyword evidence="1" id="KW-1133">Transmembrane helix</keyword>
<evidence type="ECO:0000256" key="1">
    <source>
        <dbReference type="SAM" id="Phobius"/>
    </source>
</evidence>
<accession>D3V7Y7</accession>
<dbReference type="EMBL" id="FN667741">
    <property type="protein sequence ID" value="CBJ81949.1"/>
    <property type="molecule type" value="Genomic_DNA"/>
</dbReference>
<protein>
    <submittedName>
        <fullName evidence="2">Uncharacterized protein</fullName>
    </submittedName>
</protein>
<organism evidence="2 3">
    <name type="scientific">Xenorhabdus bovienii (strain SS-2004)</name>
    <name type="common">Xenorhabdus nematophila subsp. bovienii</name>
    <dbReference type="NCBI Taxonomy" id="406818"/>
    <lineage>
        <taxon>Bacteria</taxon>
        <taxon>Pseudomonadati</taxon>
        <taxon>Pseudomonadota</taxon>
        <taxon>Gammaproteobacteria</taxon>
        <taxon>Enterobacterales</taxon>
        <taxon>Morganellaceae</taxon>
        <taxon>Xenorhabdus</taxon>
    </lineage>
</organism>